<dbReference type="InterPro" id="IPR023772">
    <property type="entry name" value="DNA-bd_HTH_TetR-type_CS"/>
</dbReference>
<dbReference type="InterPro" id="IPR009057">
    <property type="entry name" value="Homeodomain-like_sf"/>
</dbReference>
<dbReference type="PROSITE" id="PS01081">
    <property type="entry name" value="HTH_TETR_1"/>
    <property type="match status" value="1"/>
</dbReference>
<dbReference type="GO" id="GO:0000976">
    <property type="term" value="F:transcription cis-regulatory region binding"/>
    <property type="evidence" value="ECO:0007669"/>
    <property type="project" value="TreeGrafter"/>
</dbReference>
<dbReference type="InterPro" id="IPR041586">
    <property type="entry name" value="PsrA_TetR_C"/>
</dbReference>
<dbReference type="OrthoDB" id="5242433at2"/>
<proteinExistence type="predicted"/>
<sequence>MHAQSNDRLNLAPVSALGVATKARILDAAEELFGERGFAGTSLRAVTAAATANVAAVRYHFGGKEGLLRAVADRAMAPVNEERLKALRDMQATGSDADVASLVRAFVVPSAELVHRHGERGLHVARFIGRVMFEPEGEVRRMFAEQVDPVEGLYLAALTKALPDLVEEEVVFRYRAMVGLLALHQTGALADLATRSAAPADRAQVTEWLVTMITSSFLAPSTVTC</sequence>
<dbReference type="PANTHER" id="PTHR30055:SF235">
    <property type="entry name" value="TRANSCRIPTIONAL REGULATORY PROTEIN"/>
    <property type="match status" value="1"/>
</dbReference>
<evidence type="ECO:0000259" key="3">
    <source>
        <dbReference type="PROSITE" id="PS50977"/>
    </source>
</evidence>
<dbReference type="AlphaFoldDB" id="A0A5S4HAH9"/>
<gene>
    <name evidence="4" type="ORF">ETD96_01525</name>
</gene>
<dbReference type="Gene3D" id="1.10.357.10">
    <property type="entry name" value="Tetracycline Repressor, domain 2"/>
    <property type="match status" value="1"/>
</dbReference>
<evidence type="ECO:0000256" key="1">
    <source>
        <dbReference type="ARBA" id="ARBA00023125"/>
    </source>
</evidence>
<keyword evidence="1 2" id="KW-0238">DNA-binding</keyword>
<dbReference type="SUPFAM" id="SSF48498">
    <property type="entry name" value="Tetracyclin repressor-like, C-terminal domain"/>
    <property type="match status" value="1"/>
</dbReference>
<protein>
    <submittedName>
        <fullName evidence="4">TetR/AcrR family transcriptional regulator</fullName>
    </submittedName>
</protein>
<keyword evidence="5" id="KW-1185">Reference proteome</keyword>
<dbReference type="PROSITE" id="PS50977">
    <property type="entry name" value="HTH_TETR_2"/>
    <property type="match status" value="1"/>
</dbReference>
<dbReference type="SUPFAM" id="SSF46689">
    <property type="entry name" value="Homeodomain-like"/>
    <property type="match status" value="1"/>
</dbReference>
<evidence type="ECO:0000256" key="2">
    <source>
        <dbReference type="PROSITE-ProRule" id="PRU00335"/>
    </source>
</evidence>
<organism evidence="4 5">
    <name type="scientific">Actinomadura geliboluensis</name>
    <dbReference type="NCBI Taxonomy" id="882440"/>
    <lineage>
        <taxon>Bacteria</taxon>
        <taxon>Bacillati</taxon>
        <taxon>Actinomycetota</taxon>
        <taxon>Actinomycetes</taxon>
        <taxon>Streptosporangiales</taxon>
        <taxon>Thermomonosporaceae</taxon>
        <taxon>Actinomadura</taxon>
    </lineage>
</organism>
<comment type="caution">
    <text evidence="4">The sequence shown here is derived from an EMBL/GenBank/DDBJ whole genome shotgun (WGS) entry which is preliminary data.</text>
</comment>
<accession>A0A5S4HAH9</accession>
<dbReference type="PANTHER" id="PTHR30055">
    <property type="entry name" value="HTH-TYPE TRANSCRIPTIONAL REGULATOR RUTR"/>
    <property type="match status" value="1"/>
</dbReference>
<feature type="domain" description="HTH tetR-type" evidence="3">
    <location>
        <begin position="19"/>
        <end position="79"/>
    </location>
</feature>
<evidence type="ECO:0000313" key="4">
    <source>
        <dbReference type="EMBL" id="TMR42255.1"/>
    </source>
</evidence>
<dbReference type="GO" id="GO:0003700">
    <property type="term" value="F:DNA-binding transcription factor activity"/>
    <property type="evidence" value="ECO:0007669"/>
    <property type="project" value="TreeGrafter"/>
</dbReference>
<dbReference type="InterPro" id="IPR050109">
    <property type="entry name" value="HTH-type_TetR-like_transc_reg"/>
</dbReference>
<name>A0A5S4HAH9_9ACTN</name>
<dbReference type="InterPro" id="IPR001647">
    <property type="entry name" value="HTH_TetR"/>
</dbReference>
<reference evidence="4 5" key="1">
    <citation type="submission" date="2019-05" db="EMBL/GenBank/DDBJ databases">
        <title>Draft genome sequence of Actinomadura geliboluensis A8036.</title>
        <authorList>
            <person name="Saricaoglu S."/>
            <person name="Isik K."/>
        </authorList>
    </citation>
    <scope>NUCLEOTIDE SEQUENCE [LARGE SCALE GENOMIC DNA]</scope>
    <source>
        <strain evidence="4 5">A8036</strain>
    </source>
</reference>
<dbReference type="EMBL" id="VCKZ01000004">
    <property type="protein sequence ID" value="TMR42255.1"/>
    <property type="molecule type" value="Genomic_DNA"/>
</dbReference>
<dbReference type="Proteomes" id="UP000305238">
    <property type="component" value="Unassembled WGS sequence"/>
</dbReference>
<dbReference type="Pfam" id="PF00440">
    <property type="entry name" value="TetR_N"/>
    <property type="match status" value="1"/>
</dbReference>
<dbReference type="PRINTS" id="PR00455">
    <property type="entry name" value="HTHTETR"/>
</dbReference>
<dbReference type="Pfam" id="PF17939">
    <property type="entry name" value="TetR_C_30"/>
    <property type="match status" value="1"/>
</dbReference>
<evidence type="ECO:0000313" key="5">
    <source>
        <dbReference type="Proteomes" id="UP000305238"/>
    </source>
</evidence>
<feature type="DNA-binding region" description="H-T-H motif" evidence="2">
    <location>
        <begin position="42"/>
        <end position="61"/>
    </location>
</feature>
<dbReference type="InterPro" id="IPR036271">
    <property type="entry name" value="Tet_transcr_reg_TetR-rel_C_sf"/>
</dbReference>